<dbReference type="AlphaFoldDB" id="A0AAQ3L589"/>
<reference evidence="1 2" key="1">
    <citation type="submission" date="2023-10" db="EMBL/GenBank/DDBJ databases">
        <title>Rubellicoccus peritrichatus gen. nov., sp. nov., isolated from an algae of coral reef tank.</title>
        <authorList>
            <person name="Luo J."/>
        </authorList>
    </citation>
    <scope>NUCLEOTIDE SEQUENCE [LARGE SCALE GENOMIC DNA]</scope>
    <source>
        <strain evidence="1 2">CR14</strain>
    </source>
</reference>
<dbReference type="KEGG" id="puo:RZN69_13555"/>
<accession>A0AAQ3L589</accession>
<protein>
    <submittedName>
        <fullName evidence="1">Uncharacterized protein</fullName>
    </submittedName>
</protein>
<dbReference type="EMBL" id="CP136920">
    <property type="protein sequence ID" value="WOO39644.1"/>
    <property type="molecule type" value="Genomic_DNA"/>
</dbReference>
<keyword evidence="2" id="KW-1185">Reference proteome</keyword>
<organism evidence="1 2">
    <name type="scientific">Rubellicoccus peritrichatus</name>
    <dbReference type="NCBI Taxonomy" id="3080537"/>
    <lineage>
        <taxon>Bacteria</taxon>
        <taxon>Pseudomonadati</taxon>
        <taxon>Verrucomicrobiota</taxon>
        <taxon>Opitutia</taxon>
        <taxon>Puniceicoccales</taxon>
        <taxon>Cerasicoccaceae</taxon>
        <taxon>Rubellicoccus</taxon>
    </lineage>
</organism>
<name>A0AAQ3L589_9BACT</name>
<sequence>MFIAERPTRELAIQAQALEGMDNSNAPFVGKPLDSFDQVMRNVIDVINFAEDNLTIATDVAPFGCISEPDLYESYKSSLKTISENNKTPTDILWMSSNLENSYISQFDSLSESDIKKVSSESYEIRNLFPGTTEVDSPWLIYLNFWSAKKKGQYLTVITWISKPTDEDAPESVKGIVTASPHVAAMTRDIFNTMLHRKDHADVPKIIQIFSNTE</sequence>
<evidence type="ECO:0000313" key="1">
    <source>
        <dbReference type="EMBL" id="WOO39644.1"/>
    </source>
</evidence>
<dbReference type="Proteomes" id="UP001304300">
    <property type="component" value="Chromosome"/>
</dbReference>
<gene>
    <name evidence="1" type="ORF">RZN69_13555</name>
</gene>
<proteinExistence type="predicted"/>
<evidence type="ECO:0000313" key="2">
    <source>
        <dbReference type="Proteomes" id="UP001304300"/>
    </source>
</evidence>
<dbReference type="RefSeq" id="WP_317831615.1">
    <property type="nucleotide sequence ID" value="NZ_CP136920.1"/>
</dbReference>